<dbReference type="Proteomes" id="UP001595478">
    <property type="component" value="Unassembled WGS sequence"/>
</dbReference>
<dbReference type="Pfam" id="PF13356">
    <property type="entry name" value="Arm-DNA-bind_3"/>
    <property type="match status" value="1"/>
</dbReference>
<proteinExistence type="inferred from homology"/>
<organism evidence="6 7">
    <name type="scientific">Agaribacter flavus</name>
    <dbReference type="NCBI Taxonomy" id="1902781"/>
    <lineage>
        <taxon>Bacteria</taxon>
        <taxon>Pseudomonadati</taxon>
        <taxon>Pseudomonadota</taxon>
        <taxon>Gammaproteobacteria</taxon>
        <taxon>Alteromonadales</taxon>
        <taxon>Alteromonadaceae</taxon>
        <taxon>Agaribacter</taxon>
    </lineage>
</organism>
<protein>
    <submittedName>
        <fullName evidence="6">Tyrosine-type recombinase/integrase</fullName>
    </submittedName>
</protein>
<dbReference type="PANTHER" id="PTHR30629">
    <property type="entry name" value="PROPHAGE INTEGRASE"/>
    <property type="match status" value="1"/>
</dbReference>
<dbReference type="InterPro" id="IPR038488">
    <property type="entry name" value="Integrase_DNA-bd_sf"/>
</dbReference>
<keyword evidence="7" id="KW-1185">Reference proteome</keyword>
<dbReference type="InterPro" id="IPR025166">
    <property type="entry name" value="Integrase_DNA_bind_dom"/>
</dbReference>
<dbReference type="Pfam" id="PF00589">
    <property type="entry name" value="Phage_integrase"/>
    <property type="match status" value="1"/>
</dbReference>
<accession>A0ABV7FTT4</accession>
<evidence type="ECO:0000256" key="4">
    <source>
        <dbReference type="ARBA" id="ARBA00023172"/>
    </source>
</evidence>
<evidence type="ECO:0000259" key="5">
    <source>
        <dbReference type="PROSITE" id="PS51898"/>
    </source>
</evidence>
<dbReference type="RefSeq" id="WP_376920798.1">
    <property type="nucleotide sequence ID" value="NZ_JBHRSW010000029.1"/>
</dbReference>
<dbReference type="Gene3D" id="1.10.443.10">
    <property type="entry name" value="Intergrase catalytic core"/>
    <property type="match status" value="1"/>
</dbReference>
<name>A0ABV7FTT4_9ALTE</name>
<comment type="caution">
    <text evidence="6">The sequence shown here is derived from an EMBL/GenBank/DDBJ whole genome shotgun (WGS) entry which is preliminary data.</text>
</comment>
<evidence type="ECO:0000256" key="2">
    <source>
        <dbReference type="ARBA" id="ARBA00022908"/>
    </source>
</evidence>
<evidence type="ECO:0000313" key="7">
    <source>
        <dbReference type="Proteomes" id="UP001595478"/>
    </source>
</evidence>
<comment type="similarity">
    <text evidence="1">Belongs to the 'phage' integrase family.</text>
</comment>
<keyword evidence="4" id="KW-0233">DNA recombination</keyword>
<feature type="domain" description="Tyr recombinase" evidence="5">
    <location>
        <begin position="206"/>
        <end position="386"/>
    </location>
</feature>
<dbReference type="Gene3D" id="1.10.150.130">
    <property type="match status" value="1"/>
</dbReference>
<dbReference type="InterPro" id="IPR050808">
    <property type="entry name" value="Phage_Integrase"/>
</dbReference>
<dbReference type="CDD" id="cd00801">
    <property type="entry name" value="INT_P4_C"/>
    <property type="match status" value="1"/>
</dbReference>
<keyword evidence="3" id="KW-0238">DNA-binding</keyword>
<evidence type="ECO:0000256" key="1">
    <source>
        <dbReference type="ARBA" id="ARBA00008857"/>
    </source>
</evidence>
<keyword evidence="2" id="KW-0229">DNA integration</keyword>
<dbReference type="InterPro" id="IPR013762">
    <property type="entry name" value="Integrase-like_cat_sf"/>
</dbReference>
<dbReference type="InterPro" id="IPR002104">
    <property type="entry name" value="Integrase_catalytic"/>
</dbReference>
<evidence type="ECO:0000313" key="6">
    <source>
        <dbReference type="EMBL" id="MFC3122676.1"/>
    </source>
</evidence>
<dbReference type="SUPFAM" id="SSF56349">
    <property type="entry name" value="DNA breaking-rejoining enzymes"/>
    <property type="match status" value="1"/>
</dbReference>
<gene>
    <name evidence="6" type="ORF">ACFOHL_13715</name>
</gene>
<dbReference type="InterPro" id="IPR053876">
    <property type="entry name" value="Phage_int_M"/>
</dbReference>
<dbReference type="EMBL" id="JBHRSW010000029">
    <property type="protein sequence ID" value="MFC3122676.1"/>
    <property type="molecule type" value="Genomic_DNA"/>
</dbReference>
<dbReference type="PROSITE" id="PS51898">
    <property type="entry name" value="TYR_RECOMBINASE"/>
    <property type="match status" value="1"/>
</dbReference>
<evidence type="ECO:0000256" key="3">
    <source>
        <dbReference type="ARBA" id="ARBA00023125"/>
    </source>
</evidence>
<sequence length="399" mass="45801">MSLVDKTIKAAKCPDDKKSKKLFDGNGLYLLVNRTGSKLWRMRYKFSNKHQELALGKYPQTTLTEARDLAKNARKLLDQGINPMAERKANKQANHIAKNKLFEVVAIEWWGIQKSEWSEDYAKKVKKWLLEDCSSIRDRSIDSIKVVDIAQIMLAQKEMGTPKKAPPILSTLNRVFGFALGKELTETNPAQNFPLKDVIGKLPAVKHMAAITEPKALGKLMSDIDNNNSGDFCTIEALKLLPRVFLRPVEVRSLKWAYISFEEELIILPAEDMKRSRDHLVPMSRQVQEQLLQLREYTGYSTHLFPNQRDASKPLSKNVLTNRLRELGYSADIVSAHGFRSTASTILNENEWDDKYIEIQLSHLIGTSSSRPYNRAKYLKQRKKMMQWWSDYLDSIKVS</sequence>
<dbReference type="InterPro" id="IPR011010">
    <property type="entry name" value="DNA_brk_join_enz"/>
</dbReference>
<dbReference type="PANTHER" id="PTHR30629:SF2">
    <property type="entry name" value="PROPHAGE INTEGRASE INTS-RELATED"/>
    <property type="match status" value="1"/>
</dbReference>
<reference evidence="7" key="1">
    <citation type="journal article" date="2019" name="Int. J. Syst. Evol. Microbiol.">
        <title>The Global Catalogue of Microorganisms (GCM) 10K type strain sequencing project: providing services to taxonomists for standard genome sequencing and annotation.</title>
        <authorList>
            <consortium name="The Broad Institute Genomics Platform"/>
            <consortium name="The Broad Institute Genome Sequencing Center for Infectious Disease"/>
            <person name="Wu L."/>
            <person name="Ma J."/>
        </authorList>
    </citation>
    <scope>NUCLEOTIDE SEQUENCE [LARGE SCALE GENOMIC DNA]</scope>
    <source>
        <strain evidence="7">KCTC 52473</strain>
    </source>
</reference>
<dbReference type="Gene3D" id="3.30.160.390">
    <property type="entry name" value="Integrase, DNA-binding domain"/>
    <property type="match status" value="1"/>
</dbReference>
<dbReference type="Pfam" id="PF22022">
    <property type="entry name" value="Phage_int_M"/>
    <property type="match status" value="1"/>
</dbReference>
<dbReference type="InterPro" id="IPR010998">
    <property type="entry name" value="Integrase_recombinase_N"/>
</dbReference>